<evidence type="ECO:0008006" key="3">
    <source>
        <dbReference type="Google" id="ProtNLM"/>
    </source>
</evidence>
<dbReference type="Pfam" id="PF01904">
    <property type="entry name" value="DUF72"/>
    <property type="match status" value="1"/>
</dbReference>
<dbReference type="Proteomes" id="UP000051621">
    <property type="component" value="Unassembled WGS sequence"/>
</dbReference>
<dbReference type="AlphaFoldDB" id="A0A0R1M625"/>
<dbReference type="PANTHER" id="PTHR30348:SF13">
    <property type="entry name" value="UPF0759 PROTEIN YUNF"/>
    <property type="match status" value="1"/>
</dbReference>
<comment type="caution">
    <text evidence="1">The sequence shown here is derived from an EMBL/GenBank/DDBJ whole genome shotgun (WGS) entry which is preliminary data.</text>
</comment>
<proteinExistence type="predicted"/>
<accession>A0A0R1M625</accession>
<evidence type="ECO:0000313" key="1">
    <source>
        <dbReference type="EMBL" id="KRL03548.1"/>
    </source>
</evidence>
<protein>
    <recommendedName>
        <fullName evidence="3">DUF72 domain-containing protein</fullName>
    </recommendedName>
</protein>
<dbReference type="STRING" id="1423731.FC81_GL001802"/>
<dbReference type="RefSeq" id="WP_057741686.1">
    <property type="nucleotide sequence ID" value="NZ_AZEF01000002.1"/>
</dbReference>
<keyword evidence="2" id="KW-1185">Reference proteome</keyword>
<dbReference type="InterPro" id="IPR002763">
    <property type="entry name" value="DUF72"/>
</dbReference>
<dbReference type="EMBL" id="AZEF01000002">
    <property type="protein sequence ID" value="KRL03548.1"/>
    <property type="molecule type" value="Genomic_DNA"/>
</dbReference>
<dbReference type="InterPro" id="IPR036520">
    <property type="entry name" value="UPF0759_sf"/>
</dbReference>
<name>A0A0R1M625_9LACO</name>
<organism evidence="1 2">
    <name type="scientific">Liquorilactobacillus capillatus DSM 19910</name>
    <dbReference type="NCBI Taxonomy" id="1423731"/>
    <lineage>
        <taxon>Bacteria</taxon>
        <taxon>Bacillati</taxon>
        <taxon>Bacillota</taxon>
        <taxon>Bacilli</taxon>
        <taxon>Lactobacillales</taxon>
        <taxon>Lactobacillaceae</taxon>
        <taxon>Liquorilactobacillus</taxon>
    </lineage>
</organism>
<evidence type="ECO:0000313" key="2">
    <source>
        <dbReference type="Proteomes" id="UP000051621"/>
    </source>
</evidence>
<dbReference type="PATRIC" id="fig|1423731.3.peg.1850"/>
<reference evidence="1 2" key="1">
    <citation type="journal article" date="2015" name="Genome Announc.">
        <title>Expanding the biotechnology potential of lactobacilli through comparative genomics of 213 strains and associated genera.</title>
        <authorList>
            <person name="Sun Z."/>
            <person name="Harris H.M."/>
            <person name="McCann A."/>
            <person name="Guo C."/>
            <person name="Argimon S."/>
            <person name="Zhang W."/>
            <person name="Yang X."/>
            <person name="Jeffery I.B."/>
            <person name="Cooney J.C."/>
            <person name="Kagawa T.F."/>
            <person name="Liu W."/>
            <person name="Song Y."/>
            <person name="Salvetti E."/>
            <person name="Wrobel A."/>
            <person name="Rasinkangas P."/>
            <person name="Parkhill J."/>
            <person name="Rea M.C."/>
            <person name="O'Sullivan O."/>
            <person name="Ritari J."/>
            <person name="Douillard F.P."/>
            <person name="Paul Ross R."/>
            <person name="Yang R."/>
            <person name="Briner A.E."/>
            <person name="Felis G.E."/>
            <person name="de Vos W.M."/>
            <person name="Barrangou R."/>
            <person name="Klaenhammer T.R."/>
            <person name="Caufield P.W."/>
            <person name="Cui Y."/>
            <person name="Zhang H."/>
            <person name="O'Toole P.W."/>
        </authorList>
    </citation>
    <scope>NUCLEOTIDE SEQUENCE [LARGE SCALE GENOMIC DNA]</scope>
    <source>
        <strain evidence="1 2">DSM 19910</strain>
    </source>
</reference>
<dbReference type="PANTHER" id="PTHR30348">
    <property type="entry name" value="UNCHARACTERIZED PROTEIN YECE"/>
    <property type="match status" value="1"/>
</dbReference>
<dbReference type="SUPFAM" id="SSF117396">
    <property type="entry name" value="TM1631-like"/>
    <property type="match status" value="1"/>
</dbReference>
<dbReference type="OrthoDB" id="9780310at2"/>
<gene>
    <name evidence="1" type="ORF">FC81_GL001802</name>
</gene>
<dbReference type="Gene3D" id="3.20.20.410">
    <property type="entry name" value="Protein of unknown function UPF0759"/>
    <property type="match status" value="1"/>
</dbReference>
<sequence>MITIGLTTWSEHHALLHGQERPVRLDEYAAYFPTVEVDTFFYGIPQSTTIQKWQAHVPAGFQFIIKAHQALTLHPGQELDTIQLQERFKQFESAAQLLLAAQQLKTVLCQFPPSFNATKQNINYLKYFRKQLLALPLTLEFRNKSWYVPHILSSLVRFCQEEKYTLAAVDEPTQSIGSIPFYPVMTTPDLLLLRLHGRNQQGWLKAGKDWRKKRTLYRYNHDELYDFKQTIITMQKQVKEVCIIFNNNSGGDAADNALELKRLLGVSFESLGPLPPEQLDLF</sequence>